<evidence type="ECO:0000313" key="2">
    <source>
        <dbReference type="EMBL" id="ADY52348.1"/>
    </source>
</evidence>
<dbReference type="PROSITE" id="PS01161">
    <property type="entry name" value="GLC_GALNAC_ISOMERASE"/>
    <property type="match status" value="1"/>
</dbReference>
<dbReference type="GO" id="GO:0016853">
    <property type="term" value="F:isomerase activity"/>
    <property type="evidence" value="ECO:0007669"/>
    <property type="project" value="UniProtKB-KW"/>
</dbReference>
<dbReference type="PANTHER" id="PTHR11280">
    <property type="entry name" value="GLUCOSAMINE-6-PHOSPHATE ISOMERASE"/>
    <property type="match status" value="1"/>
</dbReference>
<evidence type="ECO:0000259" key="1">
    <source>
        <dbReference type="Pfam" id="PF01182"/>
    </source>
</evidence>
<keyword evidence="3" id="KW-1185">Reference proteome</keyword>
<dbReference type="GO" id="GO:0006046">
    <property type="term" value="P:N-acetylglucosamine catabolic process"/>
    <property type="evidence" value="ECO:0007669"/>
    <property type="project" value="TreeGrafter"/>
</dbReference>
<keyword evidence="2" id="KW-0413">Isomerase</keyword>
<dbReference type="AlphaFoldDB" id="F0S886"/>
<dbReference type="GO" id="GO:0006043">
    <property type="term" value="P:glucosamine catabolic process"/>
    <property type="evidence" value="ECO:0007669"/>
    <property type="project" value="TreeGrafter"/>
</dbReference>
<dbReference type="HOGENOM" id="CLU_049611_1_0_10"/>
<dbReference type="InterPro" id="IPR037171">
    <property type="entry name" value="NagB/RpiA_transferase-like"/>
</dbReference>
<reference evidence="2 3" key="1">
    <citation type="journal article" date="2011" name="Stand. Genomic Sci.">
        <title>Complete genome sequence of the gliding, heparinolytic Pedobacter saltans type strain (113).</title>
        <authorList>
            <person name="Liolios K."/>
            <person name="Sikorski J."/>
            <person name="Lu M."/>
            <person name="Nolan M."/>
            <person name="Lapidus A."/>
            <person name="Lucas S."/>
            <person name="Hammon N."/>
            <person name="Deshpande S."/>
            <person name="Cheng J.F."/>
            <person name="Tapia R."/>
            <person name="Han C."/>
            <person name="Goodwin L."/>
            <person name="Pitluck S."/>
            <person name="Huntemann M."/>
            <person name="Ivanova N."/>
            <person name="Pagani I."/>
            <person name="Mavromatis K."/>
            <person name="Ovchinikova G."/>
            <person name="Pati A."/>
            <person name="Chen A."/>
            <person name="Palaniappan K."/>
            <person name="Land M."/>
            <person name="Hauser L."/>
            <person name="Brambilla E.M."/>
            <person name="Kotsyurbenko O."/>
            <person name="Rohde M."/>
            <person name="Tindall B.J."/>
            <person name="Abt B."/>
            <person name="Goker M."/>
            <person name="Detter J.C."/>
            <person name="Woyke T."/>
            <person name="Bristow J."/>
            <person name="Eisen J.A."/>
            <person name="Markowitz V."/>
            <person name="Hugenholtz P."/>
            <person name="Klenk H.P."/>
            <person name="Kyrpides N.C."/>
        </authorList>
    </citation>
    <scope>NUCLEOTIDE SEQUENCE [LARGE SCALE GENOMIC DNA]</scope>
    <source>
        <strain evidence="3">ATCC 51119 / DSM 12145 / JCM 21818 / LMG 10337 / NBRC 100064 / NCIMB 13643</strain>
    </source>
</reference>
<dbReference type="InterPro" id="IPR006148">
    <property type="entry name" value="Glc/Gal-6P_isomerase"/>
</dbReference>
<dbReference type="Pfam" id="PF01182">
    <property type="entry name" value="Glucosamine_iso"/>
    <property type="match status" value="1"/>
</dbReference>
<dbReference type="GO" id="GO:0019262">
    <property type="term" value="P:N-acetylneuraminate catabolic process"/>
    <property type="evidence" value="ECO:0007669"/>
    <property type="project" value="TreeGrafter"/>
</dbReference>
<dbReference type="KEGG" id="psn:Pedsa_1792"/>
<accession>F0S886</accession>
<dbReference type="CDD" id="cd01399">
    <property type="entry name" value="GlcN6P_deaminase"/>
    <property type="match status" value="1"/>
</dbReference>
<dbReference type="Gene3D" id="3.40.50.1360">
    <property type="match status" value="1"/>
</dbReference>
<dbReference type="InterPro" id="IPR018321">
    <property type="entry name" value="Glucosamine6P_isomerase_CS"/>
</dbReference>
<dbReference type="GO" id="GO:0005737">
    <property type="term" value="C:cytoplasm"/>
    <property type="evidence" value="ECO:0007669"/>
    <property type="project" value="TreeGrafter"/>
</dbReference>
<sequence length="251" mass="27906">MKITISENPSKLGEVAGKYAADLIKKTIEEKGQANVILATGTSQFETINQLIREGINWSKVVMFHLDEYIGLPVTEPASFRKYLKERFLDKVSPLKEAYLINGEVNAEEEIAKLKALIEKHPIDVALVGIGENGHLAFNDPPADFDTEEPYLIVNLDEQCRQQQFGEGWFTSIDEVPAQAISMSVKQIMKSKHIICSVPDERKAKAVKDSLEERVSNLFPASILQLHPNCSFYLDKASASLLSSVAEAKEA</sequence>
<dbReference type="OrthoDB" id="9791139at2"/>
<dbReference type="GO" id="GO:0004342">
    <property type="term" value="F:glucosamine-6-phosphate deaminase activity"/>
    <property type="evidence" value="ECO:0007669"/>
    <property type="project" value="InterPro"/>
</dbReference>
<evidence type="ECO:0000313" key="3">
    <source>
        <dbReference type="Proteomes" id="UP000000310"/>
    </source>
</evidence>
<dbReference type="RefSeq" id="WP_013632839.1">
    <property type="nucleotide sequence ID" value="NC_015177.1"/>
</dbReference>
<dbReference type="PANTHER" id="PTHR11280:SF6">
    <property type="entry name" value="GLUCOSAMINE-6-PHOSPHATE ISOMERASE NAGB"/>
    <property type="match status" value="1"/>
</dbReference>
<feature type="domain" description="Glucosamine/galactosamine-6-phosphate isomerase" evidence="1">
    <location>
        <begin position="8"/>
        <end position="225"/>
    </location>
</feature>
<name>F0S886_PSESL</name>
<proteinExistence type="predicted"/>
<gene>
    <name evidence="2" type="ordered locus">Pedsa_1792</name>
</gene>
<organism evidence="2 3">
    <name type="scientific">Pseudopedobacter saltans (strain ATCC 51119 / DSM 12145 / JCM 21818 / CCUG 39354 / LMG 10337 / NBRC 100064 / NCIMB 13643)</name>
    <name type="common">Pedobacter saltans</name>
    <dbReference type="NCBI Taxonomy" id="762903"/>
    <lineage>
        <taxon>Bacteria</taxon>
        <taxon>Pseudomonadati</taxon>
        <taxon>Bacteroidota</taxon>
        <taxon>Sphingobacteriia</taxon>
        <taxon>Sphingobacteriales</taxon>
        <taxon>Sphingobacteriaceae</taxon>
        <taxon>Pseudopedobacter</taxon>
    </lineage>
</organism>
<dbReference type="InterPro" id="IPR004547">
    <property type="entry name" value="Glucosamine6P_isomerase"/>
</dbReference>
<dbReference type="STRING" id="762903.Pedsa_1792"/>
<dbReference type="Proteomes" id="UP000000310">
    <property type="component" value="Chromosome"/>
</dbReference>
<dbReference type="EMBL" id="CP002545">
    <property type="protein sequence ID" value="ADY52348.1"/>
    <property type="molecule type" value="Genomic_DNA"/>
</dbReference>
<dbReference type="eggNOG" id="COG0363">
    <property type="taxonomic scope" value="Bacteria"/>
</dbReference>
<dbReference type="GO" id="GO:0005975">
    <property type="term" value="P:carbohydrate metabolic process"/>
    <property type="evidence" value="ECO:0007669"/>
    <property type="project" value="InterPro"/>
</dbReference>
<dbReference type="GO" id="GO:0042802">
    <property type="term" value="F:identical protein binding"/>
    <property type="evidence" value="ECO:0007669"/>
    <property type="project" value="TreeGrafter"/>
</dbReference>
<dbReference type="SUPFAM" id="SSF100950">
    <property type="entry name" value="NagB/RpiA/CoA transferase-like"/>
    <property type="match status" value="1"/>
</dbReference>
<reference evidence="3" key="2">
    <citation type="submission" date="2011-02" db="EMBL/GenBank/DDBJ databases">
        <title>The complete genome of Pedobacter saltans DSM 12145.</title>
        <authorList>
            <consortium name="US DOE Joint Genome Institute (JGI-PGF)"/>
            <person name="Lucas S."/>
            <person name="Copeland A."/>
            <person name="Lapidus A."/>
            <person name="Bruce D."/>
            <person name="Goodwin L."/>
            <person name="Pitluck S."/>
            <person name="Kyrpides N."/>
            <person name="Mavromatis K."/>
            <person name="Pagani I."/>
            <person name="Ivanova N."/>
            <person name="Ovchinnikova G."/>
            <person name="Lu M."/>
            <person name="Detter J.C."/>
            <person name="Han C."/>
            <person name="Land M."/>
            <person name="Hauser L."/>
            <person name="Markowitz V."/>
            <person name="Cheng J.-F."/>
            <person name="Hugenholtz P."/>
            <person name="Woyke T."/>
            <person name="Wu D."/>
            <person name="Tindall B."/>
            <person name="Pomrenke H.G."/>
            <person name="Brambilla E."/>
            <person name="Klenk H.-P."/>
            <person name="Eisen J.A."/>
        </authorList>
    </citation>
    <scope>NUCLEOTIDE SEQUENCE [LARGE SCALE GENOMIC DNA]</scope>
    <source>
        <strain evidence="3">ATCC 51119 / DSM 12145 / JCM 21818 / LMG 10337 / NBRC 100064 / NCIMB 13643</strain>
    </source>
</reference>
<protein>
    <submittedName>
        <fullName evidence="2">Glucosamine/galactosamine-6-phosphate isomerase</fullName>
    </submittedName>
</protein>